<dbReference type="Gene3D" id="3.40.50.1000">
    <property type="entry name" value="HAD superfamily/HAD-like"/>
    <property type="match status" value="1"/>
</dbReference>
<dbReference type="Gene3D" id="3.40.1110.10">
    <property type="entry name" value="Calcium-transporting ATPase, cytoplasmic domain N"/>
    <property type="match status" value="1"/>
</dbReference>
<keyword evidence="9 10" id="KW-0472">Membrane</keyword>
<dbReference type="SFLD" id="SFLDF00027">
    <property type="entry name" value="p-type_atpase"/>
    <property type="match status" value="1"/>
</dbReference>
<dbReference type="CDD" id="cd00371">
    <property type="entry name" value="HMA"/>
    <property type="match status" value="1"/>
</dbReference>
<protein>
    <submittedName>
        <fullName evidence="12">Copper-translocating P-type ATPase</fullName>
    </submittedName>
</protein>
<dbReference type="InterPro" id="IPR017969">
    <property type="entry name" value="Heavy-metal-associated_CS"/>
</dbReference>
<evidence type="ECO:0000256" key="8">
    <source>
        <dbReference type="ARBA" id="ARBA00022989"/>
    </source>
</evidence>
<keyword evidence="10" id="KW-1003">Cell membrane</keyword>
<dbReference type="AlphaFoldDB" id="A0A1G2PKY7"/>
<evidence type="ECO:0000256" key="3">
    <source>
        <dbReference type="ARBA" id="ARBA00022692"/>
    </source>
</evidence>
<dbReference type="NCBIfam" id="TIGR01511">
    <property type="entry name" value="ATPase-IB1_Cu"/>
    <property type="match status" value="1"/>
</dbReference>
<gene>
    <name evidence="12" type="ORF">A2682_01675</name>
</gene>
<evidence type="ECO:0000313" key="13">
    <source>
        <dbReference type="Proteomes" id="UP000178690"/>
    </source>
</evidence>
<feature type="transmembrane region" description="Helical" evidence="10">
    <location>
        <begin position="376"/>
        <end position="393"/>
    </location>
</feature>
<dbReference type="InterPro" id="IPR027256">
    <property type="entry name" value="P-typ_ATPase_IB"/>
</dbReference>
<dbReference type="InterPro" id="IPR023298">
    <property type="entry name" value="ATPase_P-typ_TM_dom_sf"/>
</dbReference>
<dbReference type="PRINTS" id="PR00120">
    <property type="entry name" value="HATPASE"/>
</dbReference>
<feature type="transmembrane region" description="Helical" evidence="10">
    <location>
        <begin position="718"/>
        <end position="739"/>
    </location>
</feature>
<comment type="subcellular location">
    <subcellularLocation>
        <location evidence="10">Cell membrane</location>
    </subcellularLocation>
    <subcellularLocation>
        <location evidence="1">Endomembrane system</location>
        <topology evidence="1">Multi-pass membrane protein</topology>
    </subcellularLocation>
</comment>
<dbReference type="Proteomes" id="UP000178690">
    <property type="component" value="Unassembled WGS sequence"/>
</dbReference>
<dbReference type="InterPro" id="IPR023214">
    <property type="entry name" value="HAD_sf"/>
</dbReference>
<dbReference type="InterPro" id="IPR023299">
    <property type="entry name" value="ATPase_P-typ_cyto_dom_N"/>
</dbReference>
<dbReference type="InterPro" id="IPR006121">
    <property type="entry name" value="HMA_dom"/>
</dbReference>
<dbReference type="InterPro" id="IPR008250">
    <property type="entry name" value="ATPase_P-typ_transduc_dom_A_sf"/>
</dbReference>
<keyword evidence="3 10" id="KW-0812">Transmembrane</keyword>
<evidence type="ECO:0000256" key="9">
    <source>
        <dbReference type="ARBA" id="ARBA00023136"/>
    </source>
</evidence>
<dbReference type="FunFam" id="2.70.150.10:FF:000002">
    <property type="entry name" value="Copper-transporting ATPase 1, putative"/>
    <property type="match status" value="1"/>
</dbReference>
<evidence type="ECO:0000256" key="6">
    <source>
        <dbReference type="ARBA" id="ARBA00022840"/>
    </source>
</evidence>
<dbReference type="NCBIfam" id="TIGR01525">
    <property type="entry name" value="ATPase-IB_hvy"/>
    <property type="match status" value="1"/>
</dbReference>
<dbReference type="Gene3D" id="2.70.150.10">
    <property type="entry name" value="Calcium-transporting ATPase, cytoplasmic transduction domain A"/>
    <property type="match status" value="1"/>
</dbReference>
<feature type="transmembrane region" description="Helical" evidence="10">
    <location>
        <begin position="777"/>
        <end position="796"/>
    </location>
</feature>
<dbReference type="PANTHER" id="PTHR43520:SF8">
    <property type="entry name" value="P-TYPE CU(+) TRANSPORTER"/>
    <property type="match status" value="1"/>
</dbReference>
<name>A0A1G2PKY7_TERXR</name>
<dbReference type="NCBIfam" id="TIGR01494">
    <property type="entry name" value="ATPase_P-type"/>
    <property type="match status" value="1"/>
</dbReference>
<dbReference type="InterPro" id="IPR001757">
    <property type="entry name" value="P_typ_ATPase"/>
</dbReference>
<dbReference type="InterPro" id="IPR044492">
    <property type="entry name" value="P_typ_ATPase_HD_dom"/>
</dbReference>
<dbReference type="STRING" id="1802363.A2682_01675"/>
<dbReference type="PRINTS" id="PR00119">
    <property type="entry name" value="CATATPASE"/>
</dbReference>
<dbReference type="Pfam" id="PF00403">
    <property type="entry name" value="HMA"/>
    <property type="match status" value="1"/>
</dbReference>
<dbReference type="InterPro" id="IPR036412">
    <property type="entry name" value="HAD-like_sf"/>
</dbReference>
<dbReference type="PROSITE" id="PS00154">
    <property type="entry name" value="ATPASE_E1_E2"/>
    <property type="match status" value="1"/>
</dbReference>
<dbReference type="GO" id="GO:0043682">
    <property type="term" value="F:P-type divalent copper transporter activity"/>
    <property type="evidence" value="ECO:0007669"/>
    <property type="project" value="TreeGrafter"/>
</dbReference>
<evidence type="ECO:0000256" key="10">
    <source>
        <dbReference type="RuleBase" id="RU362081"/>
    </source>
</evidence>
<dbReference type="GO" id="GO:0005524">
    <property type="term" value="F:ATP binding"/>
    <property type="evidence" value="ECO:0007669"/>
    <property type="project" value="UniProtKB-UniRule"/>
</dbReference>
<keyword evidence="4 10" id="KW-0479">Metal-binding</keyword>
<feature type="transmembrane region" description="Helical" evidence="10">
    <location>
        <begin position="399"/>
        <end position="422"/>
    </location>
</feature>
<feature type="transmembrane region" description="Helical" evidence="10">
    <location>
        <begin position="224"/>
        <end position="242"/>
    </location>
</feature>
<feature type="domain" description="HMA" evidence="11">
    <location>
        <begin position="4"/>
        <end position="70"/>
    </location>
</feature>
<dbReference type="GO" id="GO:0005507">
    <property type="term" value="F:copper ion binding"/>
    <property type="evidence" value="ECO:0007669"/>
    <property type="project" value="TreeGrafter"/>
</dbReference>
<evidence type="ECO:0000256" key="1">
    <source>
        <dbReference type="ARBA" id="ARBA00004127"/>
    </source>
</evidence>
<dbReference type="Pfam" id="PF00122">
    <property type="entry name" value="E1-E2_ATPase"/>
    <property type="match status" value="1"/>
</dbReference>
<feature type="transmembrane region" description="Helical" evidence="10">
    <location>
        <begin position="151"/>
        <end position="169"/>
    </location>
</feature>
<proteinExistence type="inferred from homology"/>
<dbReference type="SUPFAM" id="SSF81665">
    <property type="entry name" value="Calcium ATPase, transmembrane domain M"/>
    <property type="match status" value="1"/>
</dbReference>
<evidence type="ECO:0000256" key="7">
    <source>
        <dbReference type="ARBA" id="ARBA00022967"/>
    </source>
</evidence>
<dbReference type="PROSITE" id="PS01047">
    <property type="entry name" value="HMA_1"/>
    <property type="match status" value="1"/>
</dbReference>
<dbReference type="GO" id="GO:0012505">
    <property type="term" value="C:endomembrane system"/>
    <property type="evidence" value="ECO:0007669"/>
    <property type="project" value="UniProtKB-SubCell"/>
</dbReference>
<dbReference type="Gene3D" id="3.30.70.100">
    <property type="match status" value="1"/>
</dbReference>
<keyword evidence="8 10" id="KW-1133">Transmembrane helix</keyword>
<dbReference type="SUPFAM" id="SSF55008">
    <property type="entry name" value="HMA, heavy metal-associated domain"/>
    <property type="match status" value="1"/>
</dbReference>
<keyword evidence="7" id="KW-1278">Translocase</keyword>
<dbReference type="SUPFAM" id="SSF56784">
    <property type="entry name" value="HAD-like"/>
    <property type="match status" value="1"/>
</dbReference>
<dbReference type="GO" id="GO:0016887">
    <property type="term" value="F:ATP hydrolysis activity"/>
    <property type="evidence" value="ECO:0007669"/>
    <property type="project" value="InterPro"/>
</dbReference>
<dbReference type="InterPro" id="IPR018303">
    <property type="entry name" value="ATPase_P-typ_P_site"/>
</dbReference>
<reference evidence="12 13" key="1">
    <citation type="journal article" date="2016" name="Nat. Commun.">
        <title>Thousands of microbial genomes shed light on interconnected biogeochemical processes in an aquifer system.</title>
        <authorList>
            <person name="Anantharaman K."/>
            <person name="Brown C.T."/>
            <person name="Hug L.A."/>
            <person name="Sharon I."/>
            <person name="Castelle C.J."/>
            <person name="Probst A.J."/>
            <person name="Thomas B.C."/>
            <person name="Singh A."/>
            <person name="Wilkins M.J."/>
            <person name="Karaoz U."/>
            <person name="Brodie E.L."/>
            <person name="Williams K.H."/>
            <person name="Hubbard S.S."/>
            <person name="Banfield J.F."/>
        </authorList>
    </citation>
    <scope>NUCLEOTIDE SEQUENCE [LARGE SCALE GENOMIC DNA]</scope>
    <source>
        <strain evidence="13">RIFCSPHIGHO2_01_FULL_58_15</strain>
    </source>
</reference>
<dbReference type="Pfam" id="PF00702">
    <property type="entry name" value="Hydrolase"/>
    <property type="match status" value="1"/>
</dbReference>
<dbReference type="CDD" id="cd02094">
    <property type="entry name" value="P-type_ATPase_Cu-like"/>
    <property type="match status" value="1"/>
</dbReference>
<dbReference type="SFLD" id="SFLDG00002">
    <property type="entry name" value="C1.7:_P-type_atpase_like"/>
    <property type="match status" value="1"/>
</dbReference>
<evidence type="ECO:0000259" key="11">
    <source>
        <dbReference type="PROSITE" id="PS50846"/>
    </source>
</evidence>
<evidence type="ECO:0000256" key="4">
    <source>
        <dbReference type="ARBA" id="ARBA00022723"/>
    </source>
</evidence>
<evidence type="ECO:0000256" key="5">
    <source>
        <dbReference type="ARBA" id="ARBA00022741"/>
    </source>
</evidence>
<sequence length="812" mass="87056">MAVEHRSFKVQGMHCASCSVLINKNLGRLPGIVEVNANYGSERMALTFDPEKTPLSSIEAILKKLGYTLVQPKSGEAEEEAEEKARTEHLRSLKKRVIISFVLSSPIIFYYMATHMFNLTHIHALCFGSGLGEIFGGTTGCANGWLLDLNWIFWVVATPVQFWVGWPFYRNTYTALRAGSASMDVLVVLGTTSAYAISVVGFLFSDLPFLNRYWEGLDHPFWESSAALISFIILGRYFEAVSKGKVSESIRKLLNLAPKKAIVIRDGQESEIPAEELREGDIFLVKPGTNVPTDGHIIEGESSIDEKVITGESMPVGKKPGDEVIGATTNTYGLLKCKAAKVGKDTLLHQIVRLVEQAQASRAPIQDVADRISEKFVPGVIVIAFLTFSAWYFGAGLTFAAAALFAIAVLVISCPCALGLATPTALMVGTARGAESGILIKGGEALENAYRITAVAFDKTGTLTMGKPAVTDVVMIGGRTREEIIRLAAVAEKGSEHPLATAVVKAGGNTAFAEPKNFKAIAGMGVEADVNGTHVLVGNDALMRQANLDPAAHGAEVDRLQNEAKTVVYIAASSGGGEPEIIGILALADTLKPFAKEAIAELKRKKKEVIMITGDNEKTAAAIAKQIGIDTYFAKVLPQNKEQLIEDLQKKGKVVAMVGDGINDAPALARSNLGIAVGSGTDVAIETGDIILVKDDLRDVVTAVDISRKTIVKIWQNFFWAFFYNVAAIPIAAGLHFILTRSGGNPAAWVVRLGDAIGGGLGEIFVNFSQSALRPEIAGFLMAFSSVSVVANSLLLRRYKEPAFARTPLAKS</sequence>
<dbReference type="PANTHER" id="PTHR43520">
    <property type="entry name" value="ATP7, ISOFORM B"/>
    <property type="match status" value="1"/>
</dbReference>
<feature type="transmembrane region" description="Helical" evidence="10">
    <location>
        <begin position="181"/>
        <end position="204"/>
    </location>
</feature>
<dbReference type="GO" id="GO:0055070">
    <property type="term" value="P:copper ion homeostasis"/>
    <property type="evidence" value="ECO:0007669"/>
    <property type="project" value="TreeGrafter"/>
</dbReference>
<dbReference type="SUPFAM" id="SSF81653">
    <property type="entry name" value="Calcium ATPase, transduction domain A"/>
    <property type="match status" value="1"/>
</dbReference>
<keyword evidence="6 10" id="KW-0067">ATP-binding</keyword>
<comment type="caution">
    <text evidence="12">The sequence shown here is derived from an EMBL/GenBank/DDBJ whole genome shotgun (WGS) entry which is preliminary data.</text>
</comment>
<dbReference type="InterPro" id="IPR036163">
    <property type="entry name" value="HMA_dom_sf"/>
</dbReference>
<comment type="similarity">
    <text evidence="2 10">Belongs to the cation transport ATPase (P-type) (TC 3.A.3) family. Type IB subfamily.</text>
</comment>
<dbReference type="EMBL" id="MHST01000022">
    <property type="protein sequence ID" value="OHA48282.1"/>
    <property type="molecule type" value="Genomic_DNA"/>
</dbReference>
<accession>A0A1G2PKY7</accession>
<feature type="transmembrane region" description="Helical" evidence="10">
    <location>
        <begin position="96"/>
        <end position="113"/>
    </location>
</feature>
<organism evidence="12 13">
    <name type="scientific">Terrybacteria sp. (strain RIFCSPHIGHO2_01_FULL_58_15)</name>
    <dbReference type="NCBI Taxonomy" id="1802363"/>
    <lineage>
        <taxon>Bacteria</taxon>
        <taxon>Candidatus Terryibacteriota</taxon>
    </lineage>
</organism>
<dbReference type="InterPro" id="IPR059000">
    <property type="entry name" value="ATPase_P-type_domA"/>
</dbReference>
<evidence type="ECO:0000256" key="2">
    <source>
        <dbReference type="ARBA" id="ARBA00006024"/>
    </source>
</evidence>
<dbReference type="GO" id="GO:0005886">
    <property type="term" value="C:plasma membrane"/>
    <property type="evidence" value="ECO:0007669"/>
    <property type="project" value="UniProtKB-SubCell"/>
</dbReference>
<evidence type="ECO:0000313" key="12">
    <source>
        <dbReference type="EMBL" id="OHA48282.1"/>
    </source>
</evidence>
<dbReference type="PROSITE" id="PS50846">
    <property type="entry name" value="HMA_2"/>
    <property type="match status" value="1"/>
</dbReference>
<keyword evidence="5 10" id="KW-0547">Nucleotide-binding</keyword>
<dbReference type="SFLD" id="SFLDS00003">
    <property type="entry name" value="Haloacid_Dehalogenase"/>
    <property type="match status" value="1"/>
</dbReference>